<accession>A0A388L5X3</accession>
<feature type="region of interest" description="Disordered" evidence="1">
    <location>
        <begin position="1"/>
        <end position="52"/>
    </location>
</feature>
<sequence length="329" mass="37427">MARYIPRPKRWHAPKARASSSYDVNRGRSTSPRRGGGDSSTKSTREETEEIRGQIEELNKNLASVSEFVLAEKGRKAEEERLRIEAEAEAERLEAERKACERKEQTRLEKRQRDEQRDAEIDKKLEIQLAIKTGDFFDRMEANLVPVLDFVHKAKPAKKQVHAPDDSEDRSGDNATKEIRTRTRGLTINEKRKRGPEVVVDDSPPITTPAKRSLRRTDAKKKTSTPGRVTRSKAKMKTKLSPYAEKFKKTPGRPSTLEKPRYRNQQMEEPRSLDVLGVQGICKDEQVVYNGEIDAMRFGDVEPIGLPTTIDQLGDESTTLETEDAEQDV</sequence>
<proteinExistence type="predicted"/>
<keyword evidence="3" id="KW-1185">Reference proteome</keyword>
<comment type="caution">
    <text evidence="2">The sequence shown here is derived from an EMBL/GenBank/DDBJ whole genome shotgun (WGS) entry which is preliminary data.</text>
</comment>
<protein>
    <recommendedName>
        <fullName evidence="4">Pinin/SDK/MemA protein domain-containing protein</fullName>
    </recommendedName>
</protein>
<feature type="region of interest" description="Disordered" evidence="1">
    <location>
        <begin position="89"/>
        <end position="118"/>
    </location>
</feature>
<evidence type="ECO:0000256" key="1">
    <source>
        <dbReference type="SAM" id="MobiDB-lite"/>
    </source>
</evidence>
<evidence type="ECO:0008006" key="4">
    <source>
        <dbReference type="Google" id="ProtNLM"/>
    </source>
</evidence>
<feature type="compositionally biased region" description="Polar residues" evidence="1">
    <location>
        <begin position="309"/>
        <end position="320"/>
    </location>
</feature>
<feature type="region of interest" description="Disordered" evidence="1">
    <location>
        <begin position="308"/>
        <end position="329"/>
    </location>
</feature>
<name>A0A388L5X3_CHABU</name>
<dbReference type="EMBL" id="BFEA01000275">
    <property type="protein sequence ID" value="GBG77711.1"/>
    <property type="molecule type" value="Genomic_DNA"/>
</dbReference>
<dbReference type="Gramene" id="GBG77711">
    <property type="protein sequence ID" value="GBG77711"/>
    <property type="gene ID" value="CBR_g24158"/>
</dbReference>
<feature type="compositionally biased region" description="Basic and acidic residues" evidence="1">
    <location>
        <begin position="43"/>
        <end position="52"/>
    </location>
</feature>
<reference evidence="2 3" key="1">
    <citation type="journal article" date="2018" name="Cell">
        <title>The Chara Genome: Secondary Complexity and Implications for Plant Terrestrialization.</title>
        <authorList>
            <person name="Nishiyama T."/>
            <person name="Sakayama H."/>
            <person name="Vries J.D."/>
            <person name="Buschmann H."/>
            <person name="Saint-Marcoux D."/>
            <person name="Ullrich K.K."/>
            <person name="Haas F.B."/>
            <person name="Vanderstraeten L."/>
            <person name="Becker D."/>
            <person name="Lang D."/>
            <person name="Vosolsobe S."/>
            <person name="Rombauts S."/>
            <person name="Wilhelmsson P.K.I."/>
            <person name="Janitza P."/>
            <person name="Kern R."/>
            <person name="Heyl A."/>
            <person name="Rumpler F."/>
            <person name="Villalobos L.I.A.C."/>
            <person name="Clay J.M."/>
            <person name="Skokan R."/>
            <person name="Toyoda A."/>
            <person name="Suzuki Y."/>
            <person name="Kagoshima H."/>
            <person name="Schijlen E."/>
            <person name="Tajeshwar N."/>
            <person name="Catarino B."/>
            <person name="Hetherington A.J."/>
            <person name="Saltykova A."/>
            <person name="Bonnot C."/>
            <person name="Breuninger H."/>
            <person name="Symeonidi A."/>
            <person name="Radhakrishnan G.V."/>
            <person name="Van Nieuwerburgh F."/>
            <person name="Deforce D."/>
            <person name="Chang C."/>
            <person name="Karol K.G."/>
            <person name="Hedrich R."/>
            <person name="Ulvskov P."/>
            <person name="Glockner G."/>
            <person name="Delwiche C.F."/>
            <person name="Petrasek J."/>
            <person name="Van de Peer Y."/>
            <person name="Friml J."/>
            <person name="Beilby M."/>
            <person name="Dolan L."/>
            <person name="Kohara Y."/>
            <person name="Sugano S."/>
            <person name="Fujiyama A."/>
            <person name="Delaux P.-M."/>
            <person name="Quint M."/>
            <person name="TheiBen G."/>
            <person name="Hagemann M."/>
            <person name="Harholt J."/>
            <person name="Dunand C."/>
            <person name="Zachgo S."/>
            <person name="Langdale J."/>
            <person name="Maumus F."/>
            <person name="Straeten D.V.D."/>
            <person name="Gould S.B."/>
            <person name="Rensing S.A."/>
        </authorList>
    </citation>
    <scope>NUCLEOTIDE SEQUENCE [LARGE SCALE GENOMIC DNA]</scope>
    <source>
        <strain evidence="2 3">S276</strain>
    </source>
</reference>
<organism evidence="2 3">
    <name type="scientific">Chara braunii</name>
    <name type="common">Braun's stonewort</name>
    <dbReference type="NCBI Taxonomy" id="69332"/>
    <lineage>
        <taxon>Eukaryota</taxon>
        <taxon>Viridiplantae</taxon>
        <taxon>Streptophyta</taxon>
        <taxon>Charophyceae</taxon>
        <taxon>Charales</taxon>
        <taxon>Characeae</taxon>
        <taxon>Chara</taxon>
    </lineage>
</organism>
<dbReference type="Proteomes" id="UP000265515">
    <property type="component" value="Unassembled WGS sequence"/>
</dbReference>
<evidence type="ECO:0000313" key="3">
    <source>
        <dbReference type="Proteomes" id="UP000265515"/>
    </source>
</evidence>
<evidence type="ECO:0000313" key="2">
    <source>
        <dbReference type="EMBL" id="GBG77711.1"/>
    </source>
</evidence>
<dbReference type="AlphaFoldDB" id="A0A388L5X3"/>
<gene>
    <name evidence="2" type="ORF">CBR_g24158</name>
</gene>
<feature type="compositionally biased region" description="Basic and acidic residues" evidence="1">
    <location>
        <begin position="162"/>
        <end position="181"/>
    </location>
</feature>
<feature type="compositionally biased region" description="Basic residues" evidence="1">
    <location>
        <begin position="1"/>
        <end position="15"/>
    </location>
</feature>
<feature type="region of interest" description="Disordered" evidence="1">
    <location>
        <begin position="155"/>
        <end position="271"/>
    </location>
</feature>
<feature type="compositionally biased region" description="Basic and acidic residues" evidence="1">
    <location>
        <begin position="256"/>
        <end position="271"/>
    </location>
</feature>
<dbReference type="STRING" id="69332.A0A388L5X3"/>